<keyword evidence="2" id="KW-0472">Membrane</keyword>
<dbReference type="Pfam" id="PF04375">
    <property type="entry name" value="HemX"/>
    <property type="match status" value="1"/>
</dbReference>
<feature type="transmembrane region" description="Helical" evidence="2">
    <location>
        <begin position="20"/>
        <end position="38"/>
    </location>
</feature>
<name>A0A7W3TNS2_9GAMM</name>
<dbReference type="RefSeq" id="WP_182688511.1">
    <property type="nucleotide sequence ID" value="NZ_JACHTF010000018.1"/>
</dbReference>
<accession>A0A7W3TNS2</accession>
<dbReference type="GO" id="GO:0032259">
    <property type="term" value="P:methylation"/>
    <property type="evidence" value="ECO:0007669"/>
    <property type="project" value="UniProtKB-KW"/>
</dbReference>
<dbReference type="AlphaFoldDB" id="A0A7W3TNS2"/>
<keyword evidence="3" id="KW-0489">Methyltransferase</keyword>
<dbReference type="GO" id="GO:0008168">
    <property type="term" value="F:methyltransferase activity"/>
    <property type="evidence" value="ECO:0007669"/>
    <property type="project" value="UniProtKB-KW"/>
</dbReference>
<feature type="coiled-coil region" evidence="1">
    <location>
        <begin position="55"/>
        <end position="86"/>
    </location>
</feature>
<dbReference type="InterPro" id="IPR007470">
    <property type="entry name" value="HemX"/>
</dbReference>
<dbReference type="Proteomes" id="UP000523196">
    <property type="component" value="Unassembled WGS sequence"/>
</dbReference>
<dbReference type="PANTHER" id="PTHR38043:SF1">
    <property type="entry name" value="PROTEIN HEMX"/>
    <property type="match status" value="1"/>
</dbReference>
<keyword evidence="1" id="KW-0175">Coiled coil</keyword>
<gene>
    <name evidence="3" type="ORF">H4F98_14265</name>
</gene>
<evidence type="ECO:0000313" key="4">
    <source>
        <dbReference type="Proteomes" id="UP000523196"/>
    </source>
</evidence>
<dbReference type="EMBL" id="JACHTF010000018">
    <property type="protein sequence ID" value="MBB1061736.1"/>
    <property type="molecule type" value="Genomic_DNA"/>
</dbReference>
<dbReference type="PANTHER" id="PTHR38043">
    <property type="entry name" value="PROTEIN HEMX"/>
    <property type="match status" value="1"/>
</dbReference>
<reference evidence="3 4" key="1">
    <citation type="submission" date="2020-08" db="EMBL/GenBank/DDBJ databases">
        <authorList>
            <person name="Xu S."/>
            <person name="Li A."/>
        </authorList>
    </citation>
    <scope>NUCLEOTIDE SEQUENCE [LARGE SCALE GENOMIC DNA]</scope>
    <source>
        <strain evidence="3 4">119BY6-57</strain>
    </source>
</reference>
<protein>
    <submittedName>
        <fullName evidence="3">Uroporphyrinogen-III C-methyltransferase</fullName>
    </submittedName>
</protein>
<keyword evidence="3" id="KW-0808">Transferase</keyword>
<sequence>MSDPHPSAPAPARRRGGGGFVLFLVVLAALLAAGVYAWRQWQAQEQRQASERAMVADADHRIDALNERLNALRADQNAQSQRLQQADATNRIVRDELLGIGQRAALLEDSVMQLSDPARTGVQALRLEEVELMLMLGEQRLRVAGDLEGARRNYAMAADALDTIKDPANVDLRQALIQERQALDALEADPRSQVLAEIAAFGDALGQAPVANRERPELASAPWWKRAFANVFDIQPRERVIAELPSDRADAMAALQLELTLARVAAERRDGDAYRAALARADTWLGRLWPPSAELDARRQALQAIAARPVTLSIPTLGSTLDQLRQSRGSHPEAP</sequence>
<organism evidence="3 4">
    <name type="scientific">Marilutibacter spongiae</name>
    <dbReference type="NCBI Taxonomy" id="2025720"/>
    <lineage>
        <taxon>Bacteria</taxon>
        <taxon>Pseudomonadati</taxon>
        <taxon>Pseudomonadota</taxon>
        <taxon>Gammaproteobacteria</taxon>
        <taxon>Lysobacterales</taxon>
        <taxon>Lysobacteraceae</taxon>
        <taxon>Marilutibacter</taxon>
    </lineage>
</organism>
<comment type="caution">
    <text evidence="3">The sequence shown here is derived from an EMBL/GenBank/DDBJ whole genome shotgun (WGS) entry which is preliminary data.</text>
</comment>
<proteinExistence type="predicted"/>
<evidence type="ECO:0000256" key="2">
    <source>
        <dbReference type="SAM" id="Phobius"/>
    </source>
</evidence>
<evidence type="ECO:0000313" key="3">
    <source>
        <dbReference type="EMBL" id="MBB1061736.1"/>
    </source>
</evidence>
<keyword evidence="2" id="KW-0812">Transmembrane</keyword>
<keyword evidence="2" id="KW-1133">Transmembrane helix</keyword>
<keyword evidence="4" id="KW-1185">Reference proteome</keyword>
<evidence type="ECO:0000256" key="1">
    <source>
        <dbReference type="SAM" id="Coils"/>
    </source>
</evidence>